<proteinExistence type="predicted"/>
<accession>A0A482V7I1</accession>
<gene>
    <name evidence="2" type="ORF">BDFB_014306</name>
</gene>
<sequence>MKHNPRGYKLLQKLFALPSRKILMAVLRKVPVVWRKVSTLSDRDKHCVTMQCNDNEISLQPSLFYNLSEDRMDGLEDDGAYRTTKIADHAMVLMLKGVSKKWKQPIAYFFTENGMKSLNVAKYIKAAIHEVQAIGLKVVATMCDRFNKPTINLLVEESRSELAKKGEQHQTYSFFINGREVMPLYDPPHLLKGIRNNMLNGVEKLMKLRNGSIL</sequence>
<comment type="caution">
    <text evidence="2">The sequence shown here is derived from an EMBL/GenBank/DDBJ whole genome shotgun (WGS) entry which is preliminary data.</text>
</comment>
<reference evidence="2 3" key="1">
    <citation type="submission" date="2017-03" db="EMBL/GenBank/DDBJ databases">
        <title>Genome of the blue death feigning beetle - Asbolus verrucosus.</title>
        <authorList>
            <person name="Rider S.D."/>
        </authorList>
    </citation>
    <scope>NUCLEOTIDE SEQUENCE [LARGE SCALE GENOMIC DNA]</scope>
    <source>
        <strain evidence="2">Butters</strain>
        <tissue evidence="2">Head and leg muscle</tissue>
    </source>
</reference>
<dbReference type="AlphaFoldDB" id="A0A482V7I1"/>
<dbReference type="EMBL" id="QDEB01130689">
    <property type="protein sequence ID" value="RZB39152.1"/>
    <property type="molecule type" value="Genomic_DNA"/>
</dbReference>
<evidence type="ECO:0000313" key="3">
    <source>
        <dbReference type="Proteomes" id="UP000292052"/>
    </source>
</evidence>
<organism evidence="2 3">
    <name type="scientific">Asbolus verrucosus</name>
    <name type="common">Desert ironclad beetle</name>
    <dbReference type="NCBI Taxonomy" id="1661398"/>
    <lineage>
        <taxon>Eukaryota</taxon>
        <taxon>Metazoa</taxon>
        <taxon>Ecdysozoa</taxon>
        <taxon>Arthropoda</taxon>
        <taxon>Hexapoda</taxon>
        <taxon>Insecta</taxon>
        <taxon>Pterygota</taxon>
        <taxon>Neoptera</taxon>
        <taxon>Endopterygota</taxon>
        <taxon>Coleoptera</taxon>
        <taxon>Polyphaga</taxon>
        <taxon>Cucujiformia</taxon>
        <taxon>Tenebrionidae</taxon>
        <taxon>Pimeliinae</taxon>
        <taxon>Asbolus</taxon>
    </lineage>
</organism>
<evidence type="ECO:0000259" key="1">
    <source>
        <dbReference type="Pfam" id="PF21787"/>
    </source>
</evidence>
<dbReference type="Proteomes" id="UP000292052">
    <property type="component" value="Unassembled WGS sequence"/>
</dbReference>
<dbReference type="Pfam" id="PF21787">
    <property type="entry name" value="TNP-like_RNaseH_N"/>
    <property type="match status" value="1"/>
</dbReference>
<keyword evidence="3" id="KW-1185">Reference proteome</keyword>
<feature type="domain" description="Transposable element P transposase-like RNase H" evidence="1">
    <location>
        <begin position="35"/>
        <end position="145"/>
    </location>
</feature>
<name>A0A482V7I1_ASBVE</name>
<dbReference type="InterPro" id="IPR048365">
    <property type="entry name" value="TNP-like_RNaseH_N"/>
</dbReference>
<dbReference type="OrthoDB" id="7474070at2759"/>
<evidence type="ECO:0000313" key="2">
    <source>
        <dbReference type="EMBL" id="RZB39152.1"/>
    </source>
</evidence>
<protein>
    <submittedName>
        <fullName evidence="2">Tnp P element domain containing protein</fullName>
    </submittedName>
</protein>